<dbReference type="Proteomes" id="UP000076848">
    <property type="component" value="Unassembled WGS sequence"/>
</dbReference>
<dbReference type="AlphaFoldDB" id="A0A157SH17"/>
<accession>A0A157SH17</accession>
<dbReference type="InterPro" id="IPR010985">
    <property type="entry name" value="Ribbon_hlx_hlx"/>
</dbReference>
<dbReference type="SUPFAM" id="SSF47598">
    <property type="entry name" value="Ribbon-helix-helix"/>
    <property type="match status" value="1"/>
</dbReference>
<sequence length="105" mass="11927">MKGWMRNARRINKHDWAYTWTYTCFMGVHPMSQITLYLDDATQALVDEAAQASGMSKSRWVAELIRKYASQEWPADCLALAGAFADFPLREDVPELPADVPRAGF</sequence>
<name>A0A157SH17_9BORD</name>
<evidence type="ECO:0000313" key="2">
    <source>
        <dbReference type="Proteomes" id="UP000076848"/>
    </source>
</evidence>
<dbReference type="CDD" id="cd21631">
    <property type="entry name" value="RHH_CopG_NikR-like"/>
    <property type="match status" value="1"/>
</dbReference>
<proteinExistence type="predicted"/>
<reference evidence="1 2" key="1">
    <citation type="submission" date="2016-04" db="EMBL/GenBank/DDBJ databases">
        <authorList>
            <consortium name="Pathogen Informatics"/>
        </authorList>
    </citation>
    <scope>NUCLEOTIDE SEQUENCE [LARGE SCALE GENOMIC DNA]</scope>
    <source>
        <strain evidence="1 2">H050680373</strain>
    </source>
</reference>
<evidence type="ECO:0000313" key="1">
    <source>
        <dbReference type="EMBL" id="SAI69740.1"/>
    </source>
</evidence>
<gene>
    <name evidence="1" type="ORF">SAMEA3906486_02680</name>
</gene>
<organism evidence="1 2">
    <name type="scientific">Bordetella ansorpii</name>
    <dbReference type="NCBI Taxonomy" id="288768"/>
    <lineage>
        <taxon>Bacteria</taxon>
        <taxon>Pseudomonadati</taxon>
        <taxon>Pseudomonadota</taxon>
        <taxon>Betaproteobacteria</taxon>
        <taxon>Burkholderiales</taxon>
        <taxon>Alcaligenaceae</taxon>
        <taxon>Bordetella</taxon>
    </lineage>
</organism>
<dbReference type="GO" id="GO:0006355">
    <property type="term" value="P:regulation of DNA-templated transcription"/>
    <property type="evidence" value="ECO:0007669"/>
    <property type="project" value="InterPro"/>
</dbReference>
<protein>
    <submittedName>
        <fullName evidence="1">Uncharacterized protein</fullName>
    </submittedName>
</protein>
<dbReference type="STRING" id="288768.SAMEA3906486_02680"/>
<dbReference type="EMBL" id="FKIF01000006">
    <property type="protein sequence ID" value="SAI69740.1"/>
    <property type="molecule type" value="Genomic_DNA"/>
</dbReference>
<keyword evidence="2" id="KW-1185">Reference proteome</keyword>